<protein>
    <submittedName>
        <fullName evidence="1">Uncharacterized protein</fullName>
    </submittedName>
</protein>
<reference evidence="2" key="1">
    <citation type="journal article" date="2023" name="Nat. Plants">
        <title>Single-cell RNA sequencing provides a high-resolution roadmap for understanding the multicellular compartmentation of specialized metabolism.</title>
        <authorList>
            <person name="Sun S."/>
            <person name="Shen X."/>
            <person name="Li Y."/>
            <person name="Li Y."/>
            <person name="Wang S."/>
            <person name="Li R."/>
            <person name="Zhang H."/>
            <person name="Shen G."/>
            <person name="Guo B."/>
            <person name="Wei J."/>
            <person name="Xu J."/>
            <person name="St-Pierre B."/>
            <person name="Chen S."/>
            <person name="Sun C."/>
        </authorList>
    </citation>
    <scope>NUCLEOTIDE SEQUENCE [LARGE SCALE GENOMIC DNA]</scope>
</reference>
<comment type="caution">
    <text evidence="1">The sequence shown here is derived from an EMBL/GenBank/DDBJ whole genome shotgun (WGS) entry which is preliminary data.</text>
</comment>
<keyword evidence="2" id="KW-1185">Reference proteome</keyword>
<dbReference type="EMBL" id="CM044701">
    <property type="protein sequence ID" value="KAI5680614.1"/>
    <property type="molecule type" value="Genomic_DNA"/>
</dbReference>
<dbReference type="Proteomes" id="UP001060085">
    <property type="component" value="Linkage Group LG01"/>
</dbReference>
<proteinExistence type="predicted"/>
<gene>
    <name evidence="1" type="ORF">M9H77_01841</name>
</gene>
<name>A0ACC0C6P1_CATRO</name>
<sequence>MEKTKKLCLVYILMCSLAVIGMGTIEDDEKSCADQLTNLAACIPYVSGTSNKPTKECCDDTDKVRTSKPKCLCVLIKESTDPSLGLPINTTLALQMPSACNIDAKISDCPSLLNLPPDSPDAKIFKVATADSTSSSSTTPAASSSSSASPSSTSSSTSSPSSTSDTKTTSSTTSYGGQKLPQNLLLMIASAAIAIMLFL</sequence>
<organism evidence="1 2">
    <name type="scientific">Catharanthus roseus</name>
    <name type="common">Madagascar periwinkle</name>
    <name type="synonym">Vinca rosea</name>
    <dbReference type="NCBI Taxonomy" id="4058"/>
    <lineage>
        <taxon>Eukaryota</taxon>
        <taxon>Viridiplantae</taxon>
        <taxon>Streptophyta</taxon>
        <taxon>Embryophyta</taxon>
        <taxon>Tracheophyta</taxon>
        <taxon>Spermatophyta</taxon>
        <taxon>Magnoliopsida</taxon>
        <taxon>eudicotyledons</taxon>
        <taxon>Gunneridae</taxon>
        <taxon>Pentapetalae</taxon>
        <taxon>asterids</taxon>
        <taxon>lamiids</taxon>
        <taxon>Gentianales</taxon>
        <taxon>Apocynaceae</taxon>
        <taxon>Rauvolfioideae</taxon>
        <taxon>Vinceae</taxon>
        <taxon>Catharanthinae</taxon>
        <taxon>Catharanthus</taxon>
    </lineage>
</organism>
<evidence type="ECO:0000313" key="1">
    <source>
        <dbReference type="EMBL" id="KAI5680614.1"/>
    </source>
</evidence>
<evidence type="ECO:0000313" key="2">
    <source>
        <dbReference type="Proteomes" id="UP001060085"/>
    </source>
</evidence>
<accession>A0ACC0C6P1</accession>